<evidence type="ECO:0000256" key="3">
    <source>
        <dbReference type="ARBA" id="ARBA00022989"/>
    </source>
</evidence>
<keyword evidence="3 5" id="KW-1133">Transmembrane helix</keyword>
<feature type="domain" description="Peptidase S54 rhomboid" evidence="6">
    <location>
        <begin position="55"/>
        <end position="216"/>
    </location>
</feature>
<feature type="transmembrane region" description="Helical" evidence="5">
    <location>
        <begin position="74"/>
        <end position="91"/>
    </location>
</feature>
<dbReference type="PATRIC" id="fig|1423816.3.peg.1158"/>
<evidence type="ECO:0000259" key="6">
    <source>
        <dbReference type="Pfam" id="PF01694"/>
    </source>
</evidence>
<evidence type="ECO:0000256" key="2">
    <source>
        <dbReference type="ARBA" id="ARBA00022692"/>
    </source>
</evidence>
<feature type="transmembrane region" description="Helical" evidence="5">
    <location>
        <begin position="137"/>
        <end position="157"/>
    </location>
</feature>
<proteinExistence type="predicted"/>
<evidence type="ECO:0000313" key="8">
    <source>
        <dbReference type="Proteomes" id="UP000051984"/>
    </source>
</evidence>
<feature type="transmembrane region" description="Helical" evidence="5">
    <location>
        <begin position="200"/>
        <end position="219"/>
    </location>
</feature>
<dbReference type="GO" id="GO:0004252">
    <property type="term" value="F:serine-type endopeptidase activity"/>
    <property type="evidence" value="ECO:0007669"/>
    <property type="project" value="InterPro"/>
</dbReference>
<dbReference type="SUPFAM" id="SSF144091">
    <property type="entry name" value="Rhomboid-like"/>
    <property type="match status" value="1"/>
</dbReference>
<sequence length="232" mass="25908">MEFVIVIKRTVTSPVLPILLISWTIFGLTSHYESINQLSIEDFTNIPSITVSSLSQWYHALTSIFLSNYGFSELFSNSIMLIVLSLVTCKITSYSEFLLTFIITGTVGNLLADFFMIHLSNNQVALPGYLSTEGQNGYIVGMSTALFGLLFYTVIIYAKSTQGKTKSKIDLFILTFWLFVCLVPWSYPFFEGEAFNASDYVHMGGGLVGVLLGITVTFFKKFDQSTPSYTNN</sequence>
<feature type="transmembrane region" description="Helical" evidence="5">
    <location>
        <begin position="12"/>
        <end position="32"/>
    </location>
</feature>
<keyword evidence="4 5" id="KW-0472">Membrane</keyword>
<organism evidence="7 8">
    <name type="scientific">Lacticaseibacillus zeae DSM 20178 = KCTC 3804</name>
    <dbReference type="NCBI Taxonomy" id="1423816"/>
    <lineage>
        <taxon>Bacteria</taxon>
        <taxon>Bacillati</taxon>
        <taxon>Bacillota</taxon>
        <taxon>Bacilli</taxon>
        <taxon>Lactobacillales</taxon>
        <taxon>Lactobacillaceae</taxon>
        <taxon>Lacticaseibacillus</taxon>
    </lineage>
</organism>
<dbReference type="EMBL" id="AZCT01000017">
    <property type="protein sequence ID" value="KRK11543.1"/>
    <property type="molecule type" value="Genomic_DNA"/>
</dbReference>
<evidence type="ECO:0000313" key="7">
    <source>
        <dbReference type="EMBL" id="KRK11543.1"/>
    </source>
</evidence>
<protein>
    <recommendedName>
        <fullName evidence="6">Peptidase S54 rhomboid domain-containing protein</fullName>
    </recommendedName>
</protein>
<dbReference type="Gene3D" id="1.20.1540.10">
    <property type="entry name" value="Rhomboid-like"/>
    <property type="match status" value="1"/>
</dbReference>
<evidence type="ECO:0000256" key="5">
    <source>
        <dbReference type="SAM" id="Phobius"/>
    </source>
</evidence>
<dbReference type="Proteomes" id="UP000051984">
    <property type="component" value="Unassembled WGS sequence"/>
</dbReference>
<name>A0A0R1EY09_LACZE</name>
<comment type="caution">
    <text evidence="7">The sequence shown here is derived from an EMBL/GenBank/DDBJ whole genome shotgun (WGS) entry which is preliminary data.</text>
</comment>
<feature type="transmembrane region" description="Helical" evidence="5">
    <location>
        <begin position="98"/>
        <end position="117"/>
    </location>
</feature>
<comment type="subcellular location">
    <subcellularLocation>
        <location evidence="1">Membrane</location>
        <topology evidence="1">Multi-pass membrane protein</topology>
    </subcellularLocation>
</comment>
<dbReference type="InterPro" id="IPR035952">
    <property type="entry name" value="Rhomboid-like_sf"/>
</dbReference>
<feature type="transmembrane region" description="Helical" evidence="5">
    <location>
        <begin position="169"/>
        <end position="188"/>
    </location>
</feature>
<accession>A0A0R1EY09</accession>
<evidence type="ECO:0000256" key="1">
    <source>
        <dbReference type="ARBA" id="ARBA00004141"/>
    </source>
</evidence>
<gene>
    <name evidence="7" type="ORF">FD51_GL001117</name>
</gene>
<keyword evidence="2 5" id="KW-0812">Transmembrane</keyword>
<dbReference type="GO" id="GO:0016020">
    <property type="term" value="C:membrane"/>
    <property type="evidence" value="ECO:0007669"/>
    <property type="project" value="UniProtKB-SubCell"/>
</dbReference>
<reference evidence="7 8" key="1">
    <citation type="journal article" date="2015" name="Genome Announc.">
        <title>Expanding the biotechnology potential of lactobacilli through comparative genomics of 213 strains and associated genera.</title>
        <authorList>
            <person name="Sun Z."/>
            <person name="Harris H.M."/>
            <person name="McCann A."/>
            <person name="Guo C."/>
            <person name="Argimon S."/>
            <person name="Zhang W."/>
            <person name="Yang X."/>
            <person name="Jeffery I.B."/>
            <person name="Cooney J.C."/>
            <person name="Kagawa T.F."/>
            <person name="Liu W."/>
            <person name="Song Y."/>
            <person name="Salvetti E."/>
            <person name="Wrobel A."/>
            <person name="Rasinkangas P."/>
            <person name="Parkhill J."/>
            <person name="Rea M.C."/>
            <person name="O'Sullivan O."/>
            <person name="Ritari J."/>
            <person name="Douillard F.P."/>
            <person name="Paul Ross R."/>
            <person name="Yang R."/>
            <person name="Briner A.E."/>
            <person name="Felis G.E."/>
            <person name="de Vos W.M."/>
            <person name="Barrangou R."/>
            <person name="Klaenhammer T.R."/>
            <person name="Caufield P.W."/>
            <person name="Cui Y."/>
            <person name="Zhang H."/>
            <person name="O'Toole P.W."/>
        </authorList>
    </citation>
    <scope>NUCLEOTIDE SEQUENCE [LARGE SCALE GENOMIC DNA]</scope>
    <source>
        <strain evidence="7 8">DSM 20178</strain>
    </source>
</reference>
<dbReference type="InterPro" id="IPR022764">
    <property type="entry name" value="Peptidase_S54_rhomboid_dom"/>
</dbReference>
<dbReference type="AlphaFoldDB" id="A0A0R1EY09"/>
<dbReference type="Pfam" id="PF01694">
    <property type="entry name" value="Rhomboid"/>
    <property type="match status" value="1"/>
</dbReference>
<evidence type="ECO:0000256" key="4">
    <source>
        <dbReference type="ARBA" id="ARBA00023136"/>
    </source>
</evidence>